<dbReference type="GO" id="GO:0032153">
    <property type="term" value="C:cell division site"/>
    <property type="evidence" value="ECO:0007669"/>
    <property type="project" value="UniProtKB-UniRule"/>
</dbReference>
<feature type="binding site" evidence="5">
    <location>
        <begin position="51"/>
        <end position="55"/>
    </location>
    <ligand>
        <name>GTP</name>
        <dbReference type="ChEBI" id="CHEBI:37565"/>
    </ligand>
</feature>
<dbReference type="GO" id="GO:0051258">
    <property type="term" value="P:protein polymerization"/>
    <property type="evidence" value="ECO:0007669"/>
    <property type="project" value="UniProtKB-UniRule"/>
</dbReference>
<dbReference type="Pfam" id="PF00091">
    <property type="entry name" value="Tubulin"/>
    <property type="match status" value="2"/>
</dbReference>
<dbReference type="InterPro" id="IPR020805">
    <property type="entry name" value="Cell_div_FtsZ_CS"/>
</dbReference>
<name>A0A8J7YSA8_9ARCH</name>
<sequence>MEPFIYGNSEDIFKMGRESSNENIKQQRSTILGAEGVSVENPKICVVGVGGGGCNTIRRLSEMRVTHEVELIAMNTDVKQLRMTENVRIKKILIGAKLTGGQGAGGYPTVGEEAAVASNQDIAQALEGARIVFVSAGMGGGTGTGGAPIVAKIARDKGAIVISVITFPFRLERARVVKAREGIEKLKEVSHTVIVLDNNLLVQYAPNLPMDEAFKIADDVIGKAIDGITHSILIPSLINLDLADFMTIMKTGGIAMISVGQGAGPKKVEEAVAAVRNQPLLEVDTMGATGALIHITGGSTLSLNDANKAGDMLTENVSQNAPVIWGARVNEKMGDKVEIVLIITGIKSNLLSGGSNVSMEGGKINVQSQPTQQQQFQPQQTQQKRVYEPTWPAGRYGGTSQTEQQPVYTQPPQGYEVQQPPQRYGVQQPPQGYEVQQPHPDYAQPSKPQSRQRPILIEDTEAFAREQEELKNIMGAEGIELEDPKIVVVGVGGGGGNSITRLSEAGLSKTCLRSTRLVAINTDKRALVEMVKEDKVPISKVLIGGKMTRGMGAGGYPDVGEKAAEESFNLLQQAIGKPQLVFLGMGMGGGTGTGAGPVVAKIAKQAGAIVVGIVTYPFNLERARQDKAKKGIERLMQYCDTVVVIDNEKLRAAAPNMPMNEAFMFADKVIQDAVQGITETIMVPSLINLDFADIKSTMGNKEISLICVGEGEGPDKVKQAIVSTFNKPLLDVNYGDINGALIHITGGMNMTLDEAHTIGEGISKGVKKNANVVWGARIDQKLGDKIKVVAILTGVKGKSIPVEGGKNSRYISSTPSIFDDMGITYL</sequence>
<comment type="similarity">
    <text evidence="1 5 7">Belongs to the FtsZ family.</text>
</comment>
<evidence type="ECO:0000256" key="7">
    <source>
        <dbReference type="RuleBase" id="RU003360"/>
    </source>
</evidence>
<evidence type="ECO:0000256" key="3">
    <source>
        <dbReference type="ARBA" id="ARBA00023134"/>
    </source>
</evidence>
<evidence type="ECO:0000256" key="1">
    <source>
        <dbReference type="ARBA" id="ARBA00009690"/>
    </source>
</evidence>
<feature type="binding site" evidence="5">
    <location>
        <position position="667"/>
    </location>
    <ligand>
        <name>GTP</name>
        <dbReference type="ChEBI" id="CHEBI:37565"/>
    </ligand>
</feature>
<dbReference type="PROSITE" id="PS01135">
    <property type="entry name" value="FTSZ_2"/>
    <property type="match status" value="1"/>
</dbReference>
<feature type="binding site" evidence="5">
    <location>
        <position position="175"/>
    </location>
    <ligand>
        <name>GTP</name>
        <dbReference type="ChEBI" id="CHEBI:37565"/>
    </ligand>
</feature>
<dbReference type="InterPro" id="IPR036525">
    <property type="entry name" value="Tubulin/FtsZ_GTPase_sf"/>
</dbReference>
<evidence type="ECO:0000313" key="12">
    <source>
        <dbReference type="Proteomes" id="UP000768163"/>
    </source>
</evidence>
<feature type="binding site" evidence="5">
    <location>
        <position position="621"/>
    </location>
    <ligand>
        <name>GTP</name>
        <dbReference type="ChEBI" id="CHEBI:37565"/>
    </ligand>
</feature>
<evidence type="ECO:0000259" key="10">
    <source>
        <dbReference type="SMART" id="SM00865"/>
    </source>
</evidence>
<dbReference type="EMBL" id="JAACVF010000101">
    <property type="protein sequence ID" value="NCN65216.1"/>
    <property type="molecule type" value="Genomic_DNA"/>
</dbReference>
<dbReference type="InterPro" id="IPR024757">
    <property type="entry name" value="FtsZ_C"/>
</dbReference>
<feature type="domain" description="Tubulin/FtsZ GTPase" evidence="9">
    <location>
        <begin position="43"/>
        <end position="236"/>
    </location>
</feature>
<dbReference type="CDD" id="cd02201">
    <property type="entry name" value="FtsZ_type1"/>
    <property type="match status" value="2"/>
</dbReference>
<comment type="subcellular location">
    <subcellularLocation>
        <location evidence="5">Cytoplasm</location>
    </subcellularLocation>
    <text evidence="5">Assembles at midcell at the inner surface of the cytoplasmic membrane.</text>
</comment>
<comment type="caution">
    <text evidence="11">The sequence shown here is derived from an EMBL/GenBank/DDBJ whole genome shotgun (WGS) entry which is preliminary data.</text>
</comment>
<keyword evidence="4 5" id="KW-0717">Septation</keyword>
<evidence type="ECO:0000256" key="2">
    <source>
        <dbReference type="ARBA" id="ARBA00022741"/>
    </source>
</evidence>
<feature type="binding site" evidence="5">
    <location>
        <begin position="141"/>
        <end position="143"/>
    </location>
    <ligand>
        <name>GTP</name>
        <dbReference type="ChEBI" id="CHEBI:37565"/>
    </ligand>
</feature>
<dbReference type="AlphaFoldDB" id="A0A8J7YSA8"/>
<dbReference type="SUPFAM" id="SSF52490">
    <property type="entry name" value="Tubulin nucleotide-binding domain-like"/>
    <property type="match status" value="2"/>
</dbReference>
<dbReference type="GO" id="GO:0005737">
    <property type="term" value="C:cytoplasm"/>
    <property type="evidence" value="ECO:0007669"/>
    <property type="project" value="UniProtKB-SubCell"/>
</dbReference>
<dbReference type="PANTHER" id="PTHR30314">
    <property type="entry name" value="CELL DIVISION PROTEIN FTSZ-RELATED"/>
    <property type="match status" value="1"/>
</dbReference>
<keyword evidence="5 7" id="KW-0131">Cell cycle</keyword>
<dbReference type="SMART" id="SM00865">
    <property type="entry name" value="Tubulin_C"/>
    <property type="match status" value="2"/>
</dbReference>
<dbReference type="GO" id="GO:0005525">
    <property type="term" value="F:GTP binding"/>
    <property type="evidence" value="ECO:0007669"/>
    <property type="project" value="UniProtKB-UniRule"/>
</dbReference>
<dbReference type="SMART" id="SM00864">
    <property type="entry name" value="Tubulin"/>
    <property type="match status" value="2"/>
</dbReference>
<feature type="region of interest" description="Disordered" evidence="8">
    <location>
        <begin position="366"/>
        <end position="454"/>
    </location>
</feature>
<dbReference type="SUPFAM" id="SSF55307">
    <property type="entry name" value="Tubulin C-terminal domain-like"/>
    <property type="match status" value="2"/>
</dbReference>
<dbReference type="GO" id="GO:0043093">
    <property type="term" value="P:FtsZ-dependent cytokinesis"/>
    <property type="evidence" value="ECO:0007669"/>
    <property type="project" value="UniProtKB-UniRule"/>
</dbReference>
<comment type="function">
    <text evidence="5">Essential cell division protein that forms a contractile ring structure (Z ring) at the future cell division site. The regulation of the ring assembly controls the timing and the location of cell division. One of the functions of the FtsZ ring is to recruit other cell division proteins to the septum to produce a new cell wall between the dividing cells. Binds GTP and shows GTPase activity.</text>
</comment>
<dbReference type="InterPro" id="IPR045061">
    <property type="entry name" value="FtsZ/CetZ"/>
</dbReference>
<feature type="binding site" evidence="5">
    <location>
        <position position="624"/>
    </location>
    <ligand>
        <name>GTP</name>
        <dbReference type="ChEBI" id="CHEBI:37565"/>
    </ligand>
</feature>
<dbReference type="Pfam" id="PF12327">
    <property type="entry name" value="FtsZ_C"/>
    <property type="match status" value="2"/>
</dbReference>
<dbReference type="InterPro" id="IPR003008">
    <property type="entry name" value="Tubulin_FtsZ_GTPase"/>
</dbReference>
<keyword evidence="2 5" id="KW-0547">Nucleotide-binding</keyword>
<dbReference type="PANTHER" id="PTHR30314:SF3">
    <property type="entry name" value="MITOCHONDRIAL DIVISION PROTEIN FSZA"/>
    <property type="match status" value="1"/>
</dbReference>
<feature type="binding site" evidence="5">
    <location>
        <position position="218"/>
    </location>
    <ligand>
        <name>GTP</name>
        <dbReference type="ChEBI" id="CHEBI:37565"/>
    </ligand>
</feature>
<dbReference type="Proteomes" id="UP000768163">
    <property type="component" value="Unassembled WGS sequence"/>
</dbReference>
<dbReference type="Gene3D" id="3.40.50.1440">
    <property type="entry name" value="Tubulin/FtsZ, GTPase domain"/>
    <property type="match status" value="2"/>
</dbReference>
<feature type="compositionally biased region" description="Low complexity" evidence="8">
    <location>
        <begin position="367"/>
        <end position="383"/>
    </location>
</feature>
<dbReference type="InterPro" id="IPR000158">
    <property type="entry name" value="Cell_div_FtsZ"/>
</dbReference>
<feature type="domain" description="Tubulin/FtsZ 2-layer sandwich" evidence="10">
    <location>
        <begin position="687"/>
        <end position="804"/>
    </location>
</feature>
<organism evidence="11 12">
    <name type="scientific">Candidatus Altarchaeum hamiconexum</name>
    <dbReference type="NCBI Taxonomy" id="1803513"/>
    <lineage>
        <taxon>Archaea</taxon>
        <taxon>Candidatus Altarchaeota</taxon>
        <taxon>Candidatus Altiarchaeia</taxon>
        <taxon>Candidatus Altarchaeales</taxon>
        <taxon>Candidatus Altarchaeaceae</taxon>
        <taxon>Candidatus Altarchaeum</taxon>
    </lineage>
</organism>
<protein>
    <recommendedName>
        <fullName evidence="5 6">Cell division protein FtsZ</fullName>
    </recommendedName>
</protein>
<feature type="binding site" evidence="5">
    <location>
        <begin position="493"/>
        <end position="497"/>
    </location>
    <ligand>
        <name>GTP</name>
        <dbReference type="ChEBI" id="CHEBI:37565"/>
    </ligand>
</feature>
<dbReference type="PRINTS" id="PR00423">
    <property type="entry name" value="CELLDVISFTSZ"/>
</dbReference>
<feature type="domain" description="Tubulin/FtsZ 2-layer sandwich" evidence="10">
    <location>
        <begin position="238"/>
        <end position="355"/>
    </location>
</feature>
<evidence type="ECO:0000256" key="4">
    <source>
        <dbReference type="ARBA" id="ARBA00023210"/>
    </source>
</evidence>
<evidence type="ECO:0000256" key="6">
    <source>
        <dbReference type="NCBIfam" id="TIGR00065"/>
    </source>
</evidence>
<comment type="subunit">
    <text evidence="5">Homodimer. Polymerizes to form a dynamic ring structure in a strictly GTP-dependent manner. Interacts directly with several other division proteins.</text>
</comment>
<dbReference type="GO" id="GO:0003924">
    <property type="term" value="F:GTPase activity"/>
    <property type="evidence" value="ECO:0007669"/>
    <property type="project" value="UniProtKB-UniRule"/>
</dbReference>
<evidence type="ECO:0000259" key="9">
    <source>
        <dbReference type="SMART" id="SM00864"/>
    </source>
</evidence>
<evidence type="ECO:0000256" key="8">
    <source>
        <dbReference type="SAM" id="MobiDB-lite"/>
    </source>
</evidence>
<dbReference type="InterPro" id="IPR018316">
    <property type="entry name" value="Tubulin/FtsZ_2-layer-sand-dom"/>
</dbReference>
<reference evidence="11" key="1">
    <citation type="submission" date="2019-11" db="EMBL/GenBank/DDBJ databases">
        <title>Lipid analysis of CO2-rich subsurface aquifers suggests an autotrophy-based deep biosphere with lysolipids enriched in CPR bacteria.</title>
        <authorList>
            <person name="Probst A.J."/>
            <person name="Elling F.J."/>
            <person name="Castelle C.J."/>
            <person name="Zhu Q."/>
            <person name="Elvert M."/>
            <person name="Birarda G."/>
            <person name="Holman H.-Y."/>
            <person name="Lane K.R."/>
            <person name="Ladd B."/>
            <person name="Ryan M.C."/>
            <person name="Woyke T."/>
            <person name="Hinrichs K.-U."/>
            <person name="Banfield J.F."/>
        </authorList>
    </citation>
    <scope>NUCLEOTIDE SEQUENCE</scope>
    <source>
        <strain evidence="11">CG_2015-01_33_1645</strain>
    </source>
</reference>
<keyword evidence="5 7" id="KW-0132">Cell division</keyword>
<proteinExistence type="inferred from homology"/>
<keyword evidence="5" id="KW-0963">Cytoplasm</keyword>
<accession>A0A8J7YSA8</accession>
<gene>
    <name evidence="5 11" type="primary">ftsZ</name>
    <name evidence="11" type="ORF">GW910_04020</name>
</gene>
<feature type="binding site" evidence="5">
    <location>
        <position position="172"/>
    </location>
    <ligand>
        <name>GTP</name>
        <dbReference type="ChEBI" id="CHEBI:37565"/>
    </ligand>
</feature>
<keyword evidence="3 5" id="KW-0342">GTP-binding</keyword>
<evidence type="ECO:0000313" key="11">
    <source>
        <dbReference type="EMBL" id="NCN65216.1"/>
    </source>
</evidence>
<feature type="compositionally biased region" description="Polar residues" evidence="8">
    <location>
        <begin position="398"/>
        <end position="412"/>
    </location>
</feature>
<dbReference type="NCBIfam" id="TIGR00065">
    <property type="entry name" value="ftsZ"/>
    <property type="match status" value="2"/>
</dbReference>
<feature type="binding site" evidence="5">
    <location>
        <begin position="590"/>
        <end position="592"/>
    </location>
    <ligand>
        <name>GTP</name>
        <dbReference type="ChEBI" id="CHEBI:37565"/>
    </ligand>
</feature>
<dbReference type="HAMAP" id="MF_00909">
    <property type="entry name" value="FtsZ"/>
    <property type="match status" value="2"/>
</dbReference>
<dbReference type="InterPro" id="IPR008280">
    <property type="entry name" value="Tub_FtsZ_C"/>
</dbReference>
<evidence type="ECO:0000256" key="5">
    <source>
        <dbReference type="HAMAP-Rule" id="MF_00909"/>
    </source>
</evidence>
<feature type="domain" description="Tubulin/FtsZ GTPase" evidence="9">
    <location>
        <begin position="485"/>
        <end position="685"/>
    </location>
</feature>